<dbReference type="SUPFAM" id="SSF48264">
    <property type="entry name" value="Cytochrome P450"/>
    <property type="match status" value="2"/>
</dbReference>
<evidence type="ECO:0000256" key="2">
    <source>
        <dbReference type="ARBA" id="ARBA00010617"/>
    </source>
</evidence>
<keyword evidence="3 7" id="KW-0479">Metal-binding</keyword>
<name>A0A2B4RXB9_STYPI</name>
<evidence type="ECO:0000313" key="9">
    <source>
        <dbReference type="EMBL" id="PFX21200.1"/>
    </source>
</evidence>
<dbReference type="InterPro" id="IPR036396">
    <property type="entry name" value="Cyt_P450_sf"/>
</dbReference>
<gene>
    <name evidence="9" type="primary">CYP74A2</name>
    <name evidence="9" type="ORF">AWC38_SpisGene14317</name>
</gene>
<evidence type="ECO:0000313" key="10">
    <source>
        <dbReference type="Proteomes" id="UP000225706"/>
    </source>
</evidence>
<evidence type="ECO:0000256" key="3">
    <source>
        <dbReference type="ARBA" id="ARBA00022723"/>
    </source>
</evidence>
<keyword evidence="4" id="KW-0560">Oxidoreductase</keyword>
<dbReference type="GO" id="GO:0004497">
    <property type="term" value="F:monooxygenase activity"/>
    <property type="evidence" value="ECO:0007669"/>
    <property type="project" value="InterPro"/>
</dbReference>
<dbReference type="InterPro" id="IPR002403">
    <property type="entry name" value="Cyt_P450_E_grp-IV"/>
</dbReference>
<dbReference type="STRING" id="50429.A0A2B4RXB9"/>
<dbReference type="EMBL" id="LSMT01000287">
    <property type="protein sequence ID" value="PFX21200.1"/>
    <property type="molecule type" value="Genomic_DNA"/>
</dbReference>
<dbReference type="GO" id="GO:0000249">
    <property type="term" value="F:C-22 sterol desaturase (NADPH) activity"/>
    <property type="evidence" value="ECO:0007669"/>
    <property type="project" value="UniProtKB-EC"/>
</dbReference>
<dbReference type="Pfam" id="PF00067">
    <property type="entry name" value="p450"/>
    <property type="match status" value="2"/>
</dbReference>
<feature type="binding site" description="axial binding residue" evidence="7">
    <location>
        <position position="897"/>
    </location>
    <ligand>
        <name>heme</name>
        <dbReference type="ChEBI" id="CHEBI:30413"/>
    </ligand>
    <ligandPart>
        <name>Fe</name>
        <dbReference type="ChEBI" id="CHEBI:18248"/>
    </ligandPart>
</feature>
<dbReference type="OrthoDB" id="2789670at2759"/>
<dbReference type="InterPro" id="IPR001128">
    <property type="entry name" value="Cyt_P450"/>
</dbReference>
<dbReference type="CDD" id="cd11071">
    <property type="entry name" value="CYP74"/>
    <property type="match status" value="2"/>
</dbReference>
<evidence type="ECO:0000256" key="7">
    <source>
        <dbReference type="PIRSR" id="PIRSR602403-1"/>
    </source>
</evidence>
<keyword evidence="7" id="KW-0349">Heme</keyword>
<dbReference type="AlphaFoldDB" id="A0A2B4RXB9"/>
<evidence type="ECO:0000256" key="5">
    <source>
        <dbReference type="ARBA" id="ARBA00023004"/>
    </source>
</evidence>
<dbReference type="GO" id="GO:0005506">
    <property type="term" value="F:iron ion binding"/>
    <property type="evidence" value="ECO:0007669"/>
    <property type="project" value="InterPro"/>
</dbReference>
<reference evidence="10" key="1">
    <citation type="journal article" date="2017" name="bioRxiv">
        <title>Comparative analysis of the genomes of Stylophora pistillata and Acropora digitifera provides evidence for extensive differences between species of corals.</title>
        <authorList>
            <person name="Voolstra C.R."/>
            <person name="Li Y."/>
            <person name="Liew Y.J."/>
            <person name="Baumgarten S."/>
            <person name="Zoccola D."/>
            <person name="Flot J.-F."/>
            <person name="Tambutte S."/>
            <person name="Allemand D."/>
            <person name="Aranda M."/>
        </authorList>
    </citation>
    <scope>NUCLEOTIDE SEQUENCE [LARGE SCALE GENOMIC DNA]</scope>
</reference>
<organism evidence="9 10">
    <name type="scientific">Stylophora pistillata</name>
    <name type="common">Smooth cauliflower coral</name>
    <dbReference type="NCBI Taxonomy" id="50429"/>
    <lineage>
        <taxon>Eukaryota</taxon>
        <taxon>Metazoa</taxon>
        <taxon>Cnidaria</taxon>
        <taxon>Anthozoa</taxon>
        <taxon>Hexacorallia</taxon>
        <taxon>Scleractinia</taxon>
        <taxon>Astrocoeniina</taxon>
        <taxon>Pocilloporidae</taxon>
        <taxon>Stylophora</taxon>
    </lineage>
</organism>
<dbReference type="PANTHER" id="PTHR24286">
    <property type="entry name" value="CYTOCHROME P450 26"/>
    <property type="match status" value="1"/>
</dbReference>
<evidence type="ECO:0000256" key="6">
    <source>
        <dbReference type="ARBA" id="ARBA00039038"/>
    </source>
</evidence>
<proteinExistence type="inferred from homology"/>
<evidence type="ECO:0000256" key="8">
    <source>
        <dbReference type="SAM" id="MobiDB-lite"/>
    </source>
</evidence>
<protein>
    <recommendedName>
        <fullName evidence="6">sterol 22-desaturase</fullName>
        <ecNumber evidence="6">1.14.19.41</ecNumber>
    </recommendedName>
</protein>
<dbReference type="EC" id="1.14.19.41" evidence="6"/>
<dbReference type="PANTHER" id="PTHR24286:SF228">
    <property type="entry name" value="C-22 STEROL DESATURASE ERG5"/>
    <property type="match status" value="1"/>
</dbReference>
<dbReference type="Proteomes" id="UP000225706">
    <property type="component" value="Unassembled WGS sequence"/>
</dbReference>
<dbReference type="GO" id="GO:0034653">
    <property type="term" value="P:retinoic acid catabolic process"/>
    <property type="evidence" value="ECO:0007669"/>
    <property type="project" value="UniProtKB-ARBA"/>
</dbReference>
<keyword evidence="5 7" id="KW-0408">Iron</keyword>
<dbReference type="GO" id="GO:0016125">
    <property type="term" value="P:sterol metabolic process"/>
    <property type="evidence" value="ECO:0007669"/>
    <property type="project" value="TreeGrafter"/>
</dbReference>
<comment type="caution">
    <text evidence="9">The sequence shown here is derived from an EMBL/GenBank/DDBJ whole genome shotgun (WGS) entry which is preliminary data.</text>
</comment>
<evidence type="ECO:0000256" key="4">
    <source>
        <dbReference type="ARBA" id="ARBA00023002"/>
    </source>
</evidence>
<sequence>MMKIVQVRGMFEKGHHFFQKRMKDLQSSVFKCSFFGAPFVAITDHEGIQCLFDQKLVEKEPGFGNFRFNQSLLGDHVPSMFSNGDRHRQQKAFLIAVSQNMLRMGRHIPNIMDIMPEHLIKWNFKEGENKCISDIPGAKEVKSEKRGMGNPSQEEWEERILHLAMDVLSESMLGIRLSGHSFLQWRFEVLKEERTCFGKPSGKYKKALHAFNHLKDAIANAPDIDPVLKEAANHGLTEEEAVLEILWMLNFNAAPGTGAAMRSAAARLSIMNCEERNELKNEIRECLGPIGLNLKTLHKMKKLDNLVCEVLRMYPPVALYFGIARRAFFVKTSSGIYKIDKGQKVVGNCHLAQRDPKVFGISGCEGVDEFDPSRFNVKGLKSKLICTHGPLSDPPSPENHKCTGTNVGYVTLKCFVLYLIMFCDWSLEERPFWTDKSLIRYGNPDEPIRLKYFKYTRDKEELLLPDQPDSSSRSDEDVNDGPPGDICGQLELKIVMIRRQRYQVTERLEGPGSTTKAMQVSPETQEKEVPGKYGLKFFHVLELVMNGHGYFYKRRDKYKCSVFKVNMGVRGIHICDRKGINILFNMEKIYKEPAFGRLTYNICLLDGYTPSMFANGITHEKQKAFLIQLCKVAQQGKIFETSVKLVREYSTIWQNADPRLKSTWEQSIMDLTCDIFTEAFFGIRVDHQAMFKCVKGSWGKRGTLRKGLDGARCLKQAFRQSPALAGIFQTAVEAGVTEEQALMDVLFMLNFNAYGGVSGSLRTGMARLFMLEQDYKQKMKNEMITVLSNQELSKEALTEMPLLHNFILELLRMHPPVPVFFGRAREDFILNSDSGKFIVKKDELLVGNVHMVHRDERIFDQPHIFSPSRFENKALIDHIIFGYGPFNEEATPHNHHCPGQEITLTILKVVVAHVLLNFEFGLVDQPVWTGKKLRRVGCPDKEIRLSYFKYKPSEVGGDVTVEELTE</sequence>
<comment type="cofactor">
    <cofactor evidence="1 7">
        <name>heme</name>
        <dbReference type="ChEBI" id="CHEBI:30413"/>
    </cofactor>
</comment>
<accession>A0A2B4RXB9</accession>
<dbReference type="GO" id="GO:0020037">
    <property type="term" value="F:heme binding"/>
    <property type="evidence" value="ECO:0007669"/>
    <property type="project" value="InterPro"/>
</dbReference>
<evidence type="ECO:0000256" key="1">
    <source>
        <dbReference type="ARBA" id="ARBA00001971"/>
    </source>
</evidence>
<feature type="region of interest" description="Disordered" evidence="8">
    <location>
        <begin position="464"/>
        <end position="486"/>
    </location>
</feature>
<dbReference type="Gene3D" id="1.10.630.10">
    <property type="entry name" value="Cytochrome P450"/>
    <property type="match status" value="2"/>
</dbReference>
<comment type="similarity">
    <text evidence="2">Belongs to the cytochrome P450 family.</text>
</comment>
<keyword evidence="10" id="KW-1185">Reference proteome</keyword>
<dbReference type="PRINTS" id="PR00465">
    <property type="entry name" value="EP450IV"/>
</dbReference>